<feature type="domain" description="CBS" evidence="13">
    <location>
        <begin position="534"/>
        <end position="592"/>
    </location>
</feature>
<feature type="domain" description="CBS" evidence="13">
    <location>
        <begin position="473"/>
        <end position="532"/>
    </location>
</feature>
<evidence type="ECO:0000256" key="8">
    <source>
        <dbReference type="ARBA" id="ARBA00023173"/>
    </source>
</evidence>
<dbReference type="GO" id="GO:0009086">
    <property type="term" value="P:methionine biosynthetic process"/>
    <property type="evidence" value="ECO:0007669"/>
    <property type="project" value="UniProtKB-KW"/>
</dbReference>
<reference evidence="14" key="1">
    <citation type="submission" date="2022-01" db="EMBL/GenBank/DDBJ databases">
        <title>Draft genome of Methanogenium marinum DSM 15558.</title>
        <authorList>
            <person name="Chen S.-C."/>
            <person name="You Y.-T."/>
        </authorList>
    </citation>
    <scope>NUCLEOTIDE SEQUENCE</scope>
    <source>
        <strain evidence="14">DSM 15558</strain>
    </source>
</reference>
<keyword evidence="6 12" id="KW-0472">Membrane</keyword>
<feature type="transmembrane region" description="Helical" evidence="12">
    <location>
        <begin position="241"/>
        <end position="259"/>
    </location>
</feature>
<gene>
    <name evidence="14" type="ORF">L0665_04685</name>
</gene>
<dbReference type="PANTHER" id="PTHR43427">
    <property type="entry name" value="CHLORIDE CHANNEL PROTEIN CLC-E"/>
    <property type="match status" value="1"/>
</dbReference>
<evidence type="ECO:0000256" key="9">
    <source>
        <dbReference type="ARBA" id="ARBA00023214"/>
    </source>
</evidence>
<feature type="transmembrane region" description="Helical" evidence="12">
    <location>
        <begin position="354"/>
        <end position="377"/>
    </location>
</feature>
<dbReference type="PANTHER" id="PTHR43427:SF6">
    <property type="entry name" value="CHLORIDE CHANNEL PROTEIN CLC-E"/>
    <property type="match status" value="1"/>
</dbReference>
<dbReference type="GO" id="GO:0034707">
    <property type="term" value="C:chloride channel complex"/>
    <property type="evidence" value="ECO:0007669"/>
    <property type="project" value="UniProtKB-KW"/>
</dbReference>
<keyword evidence="5" id="KW-0406">Ion transport</keyword>
<evidence type="ECO:0000259" key="13">
    <source>
        <dbReference type="PROSITE" id="PS51371"/>
    </source>
</evidence>
<feature type="transmembrane region" description="Helical" evidence="12">
    <location>
        <begin position="68"/>
        <end position="89"/>
    </location>
</feature>
<evidence type="ECO:0000313" key="15">
    <source>
        <dbReference type="Proteomes" id="UP001143747"/>
    </source>
</evidence>
<evidence type="ECO:0000313" key="14">
    <source>
        <dbReference type="EMBL" id="MDE4907904.1"/>
    </source>
</evidence>
<evidence type="ECO:0000256" key="10">
    <source>
        <dbReference type="ARBA" id="ARBA00023303"/>
    </source>
</evidence>
<evidence type="ECO:0000256" key="7">
    <source>
        <dbReference type="ARBA" id="ARBA00023167"/>
    </source>
</evidence>
<dbReference type="SMART" id="SM00116">
    <property type="entry name" value="CBS"/>
    <property type="match status" value="2"/>
</dbReference>
<comment type="subcellular location">
    <subcellularLocation>
        <location evidence="1">Membrane</location>
        <topology evidence="1">Multi-pass membrane protein</topology>
    </subcellularLocation>
</comment>
<dbReference type="AlphaFoldDB" id="A0A9Q4KSQ8"/>
<dbReference type="Pfam" id="PF00654">
    <property type="entry name" value="Voltage_CLC"/>
    <property type="match status" value="1"/>
</dbReference>
<dbReference type="PRINTS" id="PR00762">
    <property type="entry name" value="CLCHANNEL"/>
</dbReference>
<feature type="transmembrane region" description="Helical" evidence="12">
    <location>
        <begin position="165"/>
        <end position="190"/>
    </location>
</feature>
<organism evidence="14 15">
    <name type="scientific">Methanogenium marinum</name>
    <dbReference type="NCBI Taxonomy" id="348610"/>
    <lineage>
        <taxon>Archaea</taxon>
        <taxon>Methanobacteriati</taxon>
        <taxon>Methanobacteriota</taxon>
        <taxon>Stenosarchaea group</taxon>
        <taxon>Methanomicrobia</taxon>
        <taxon>Methanomicrobiales</taxon>
        <taxon>Methanomicrobiaceae</taxon>
        <taxon>Methanogenium</taxon>
    </lineage>
</organism>
<dbReference type="Proteomes" id="UP001143747">
    <property type="component" value="Unassembled WGS sequence"/>
</dbReference>
<keyword evidence="7" id="KW-0486">Methionine biosynthesis</keyword>
<evidence type="ECO:0000256" key="11">
    <source>
        <dbReference type="PROSITE-ProRule" id="PRU00703"/>
    </source>
</evidence>
<dbReference type="InterPro" id="IPR001807">
    <property type="entry name" value="ClC"/>
</dbReference>
<feature type="transmembrane region" description="Helical" evidence="12">
    <location>
        <begin position="279"/>
        <end position="299"/>
    </location>
</feature>
<dbReference type="InterPro" id="IPR014743">
    <property type="entry name" value="Cl-channel_core"/>
</dbReference>
<dbReference type="InterPro" id="IPR050368">
    <property type="entry name" value="ClC-type_chloride_channel"/>
</dbReference>
<keyword evidence="10" id="KW-0407">Ion channel</keyword>
<dbReference type="InterPro" id="IPR046342">
    <property type="entry name" value="CBS_dom_sf"/>
</dbReference>
<comment type="caution">
    <text evidence="14">The sequence shown here is derived from an EMBL/GenBank/DDBJ whole genome shotgun (WGS) entry which is preliminary data.</text>
</comment>
<proteinExistence type="predicted"/>
<dbReference type="PROSITE" id="PS51371">
    <property type="entry name" value="CBS"/>
    <property type="match status" value="2"/>
</dbReference>
<feature type="transmembrane region" description="Helical" evidence="12">
    <location>
        <begin position="389"/>
        <end position="413"/>
    </location>
</feature>
<name>A0A9Q4KSQ8_9EURY</name>
<evidence type="ECO:0000256" key="4">
    <source>
        <dbReference type="ARBA" id="ARBA00022989"/>
    </source>
</evidence>
<dbReference type="InterPro" id="IPR000644">
    <property type="entry name" value="CBS_dom"/>
</dbReference>
<evidence type="ECO:0000256" key="12">
    <source>
        <dbReference type="SAM" id="Phobius"/>
    </source>
</evidence>
<dbReference type="CDD" id="cd00400">
    <property type="entry name" value="Voltage_gated_ClC"/>
    <property type="match status" value="1"/>
</dbReference>
<dbReference type="Pfam" id="PF00571">
    <property type="entry name" value="CBS"/>
    <property type="match status" value="2"/>
</dbReference>
<keyword evidence="3 12" id="KW-0812">Transmembrane</keyword>
<feature type="transmembrane region" description="Helical" evidence="12">
    <location>
        <begin position="202"/>
        <end position="220"/>
    </location>
</feature>
<feature type="transmembrane region" description="Helical" evidence="12">
    <location>
        <begin position="311"/>
        <end position="334"/>
    </location>
</feature>
<dbReference type="SUPFAM" id="SSF81340">
    <property type="entry name" value="Clc chloride channel"/>
    <property type="match status" value="1"/>
</dbReference>
<keyword evidence="8" id="KW-0869">Chloride channel</keyword>
<keyword evidence="4 12" id="KW-1133">Transmembrane helix</keyword>
<keyword evidence="7" id="KW-0028">Amino-acid biosynthesis</keyword>
<dbReference type="GO" id="GO:0005254">
    <property type="term" value="F:chloride channel activity"/>
    <property type="evidence" value="ECO:0007669"/>
    <property type="project" value="UniProtKB-KW"/>
</dbReference>
<keyword evidence="2" id="KW-0813">Transport</keyword>
<dbReference type="Gene3D" id="1.10.3080.10">
    <property type="entry name" value="Clc chloride channel"/>
    <property type="match status" value="1"/>
</dbReference>
<keyword evidence="11" id="KW-0129">CBS domain</keyword>
<evidence type="ECO:0000256" key="6">
    <source>
        <dbReference type="ARBA" id="ARBA00023136"/>
    </source>
</evidence>
<dbReference type="RefSeq" id="WP_274924547.1">
    <property type="nucleotide sequence ID" value="NZ_JAKELO010000002.1"/>
</dbReference>
<evidence type="ECO:0000256" key="5">
    <source>
        <dbReference type="ARBA" id="ARBA00023065"/>
    </source>
</evidence>
<sequence>MPMVDNSSSFRKIMLIGIVVGVISGIGALLFFWGLKFGTHFVMENIVGYHLPLEGQSLETIAGWTPPASIWLILPVICSGAFLSGLLVYKFAPEAEGHGTDAAIKAFHGEGKIRWRVPIIKAVASILTISTGGSAGREGPTAQISAGFGSIAADALKLSPRERRIALATGIGAGIGTIFKAPLGGAILAAELLYTRDFEAEAIMPSFIASIIGYSIFGFFEGYDPVFGKAVIHWDITQIPLFLMLGVICALMGLLYINVFYGTKSAFGQFFEAHHIPKYFKPVTGAFLIGVLVITLSYISPEMMITALGSLGTGYGFLQLAMYNMLPLSVLLLLPFTKILTTSLTIGSGGSGGVFAPGLAVGGAAGGAFGMVLHGLIPQIVPLASVPAFVIVGMIALFGGIANAPIAVMIMVVEMTSDFSLLVPAMGAVAVSNVLTGEKTIFREQVRTKAQSPAHRGEYQIEILEDITAGSAMKKRDDLICLSPEDSWAKMITIMDQTQHTGFPVVENGKLVGIVTHRNVKPENHELPTIKNVMNTSVYTIYPDSNLETALSIMMEKNLHHLPVVDRGNPDILLGFVTSTDIMRSYTRKMQELSKPD</sequence>
<dbReference type="SUPFAM" id="SSF54631">
    <property type="entry name" value="CBS-domain pair"/>
    <property type="match status" value="1"/>
</dbReference>
<dbReference type="Gene3D" id="3.10.580.10">
    <property type="entry name" value="CBS-domain"/>
    <property type="match status" value="1"/>
</dbReference>
<evidence type="ECO:0000256" key="2">
    <source>
        <dbReference type="ARBA" id="ARBA00022448"/>
    </source>
</evidence>
<keyword evidence="15" id="KW-1185">Reference proteome</keyword>
<evidence type="ECO:0000256" key="1">
    <source>
        <dbReference type="ARBA" id="ARBA00004141"/>
    </source>
</evidence>
<keyword evidence="9" id="KW-0868">Chloride</keyword>
<feature type="transmembrane region" description="Helical" evidence="12">
    <location>
        <begin position="12"/>
        <end position="35"/>
    </location>
</feature>
<protein>
    <submittedName>
        <fullName evidence="14">Chloride channel protein</fullName>
    </submittedName>
</protein>
<evidence type="ECO:0000256" key="3">
    <source>
        <dbReference type="ARBA" id="ARBA00022692"/>
    </source>
</evidence>
<dbReference type="EMBL" id="JAKELO010000002">
    <property type="protein sequence ID" value="MDE4907904.1"/>
    <property type="molecule type" value="Genomic_DNA"/>
</dbReference>
<accession>A0A9Q4KSQ8</accession>